<name>A0A5J4W8N6_9EUKA</name>
<accession>A0A5J4W8N6</accession>
<comment type="caution">
    <text evidence="2">The sequence shown here is derived from an EMBL/GenBank/DDBJ whole genome shotgun (WGS) entry which is preliminary data.</text>
</comment>
<gene>
    <name evidence="2" type="ORF">EZS28_013171</name>
</gene>
<feature type="compositionally biased region" description="Basic and acidic residues" evidence="1">
    <location>
        <begin position="1"/>
        <end position="10"/>
    </location>
</feature>
<evidence type="ECO:0000256" key="1">
    <source>
        <dbReference type="SAM" id="MobiDB-lite"/>
    </source>
</evidence>
<feature type="compositionally biased region" description="Basic residues" evidence="1">
    <location>
        <begin position="124"/>
        <end position="133"/>
    </location>
</feature>
<sequence>MDIDDYKDGSEQEYDSQQSEDDKEQIINDDDDDYNLVTDQQQDENVFIDQLDDGYGEQNIVLAGPPSGSGSGYISDVISQMYGVCDGTIEDWWETGIHASDYQVQIIGGWEQDNKEKDNKIINKKQKQKKISRKWTENEDDEQETMSKDNEYQQYLVEIGVNMRWKEFFKDEESRKGIDQHYTDVIYDVDEDKGEKKYGDNLRKKFRINEQNGIINRNVREREKREIINENEGTDINIGLKGSGNRRMEGRKNEDHLDDIFLSLIDMGVSNGQGLVSQKIFGKRVGQGIYIHNEGADEKAQAMRGGLRSIYFTSPLSTILPGLSL</sequence>
<proteinExistence type="predicted"/>
<dbReference type="EMBL" id="SNRW01002924">
    <property type="protein sequence ID" value="KAA6391301.1"/>
    <property type="molecule type" value="Genomic_DNA"/>
</dbReference>
<organism evidence="2 3">
    <name type="scientific">Streblomastix strix</name>
    <dbReference type="NCBI Taxonomy" id="222440"/>
    <lineage>
        <taxon>Eukaryota</taxon>
        <taxon>Metamonada</taxon>
        <taxon>Preaxostyla</taxon>
        <taxon>Oxymonadida</taxon>
        <taxon>Streblomastigidae</taxon>
        <taxon>Streblomastix</taxon>
    </lineage>
</organism>
<evidence type="ECO:0000313" key="3">
    <source>
        <dbReference type="Proteomes" id="UP000324800"/>
    </source>
</evidence>
<protein>
    <submittedName>
        <fullName evidence="2">Uncharacterized protein</fullName>
    </submittedName>
</protein>
<feature type="region of interest" description="Disordered" evidence="1">
    <location>
        <begin position="1"/>
        <end position="32"/>
    </location>
</feature>
<dbReference type="Proteomes" id="UP000324800">
    <property type="component" value="Unassembled WGS sequence"/>
</dbReference>
<feature type="region of interest" description="Disordered" evidence="1">
    <location>
        <begin position="124"/>
        <end position="147"/>
    </location>
</feature>
<evidence type="ECO:0000313" key="2">
    <source>
        <dbReference type="EMBL" id="KAA6391301.1"/>
    </source>
</evidence>
<reference evidence="2 3" key="1">
    <citation type="submission" date="2019-03" db="EMBL/GenBank/DDBJ databases">
        <title>Single cell metagenomics reveals metabolic interactions within the superorganism composed of flagellate Streblomastix strix and complex community of Bacteroidetes bacteria on its surface.</title>
        <authorList>
            <person name="Treitli S.C."/>
            <person name="Kolisko M."/>
            <person name="Husnik F."/>
            <person name="Keeling P."/>
            <person name="Hampl V."/>
        </authorList>
    </citation>
    <scope>NUCLEOTIDE SEQUENCE [LARGE SCALE GENOMIC DNA]</scope>
    <source>
        <strain evidence="2">ST1C</strain>
    </source>
</reference>
<dbReference type="AlphaFoldDB" id="A0A5J4W8N6"/>
<feature type="compositionally biased region" description="Acidic residues" evidence="1">
    <location>
        <begin position="11"/>
        <end position="32"/>
    </location>
</feature>